<dbReference type="AlphaFoldDB" id="A0A9P6TZS6"/>
<feature type="region of interest" description="Disordered" evidence="1">
    <location>
        <begin position="239"/>
        <end position="263"/>
    </location>
</feature>
<sequence length="300" mass="30834">MLFKAILFVALAIATPVLAGPTKNPTTCTRNETRTTVTSITDADNFCTMLTSYGAAPVAQHEGCASAYCHGTPANGAEPMPEGLILSAHFAEDENKGHVQITGCIDAAKWGLNSTDEGGQMDSHGFPYTCKGYKKFVSLLEPSTNTFCIRCCKDDNRSDCNTKGISTKGCMAIVPGKYTMADGSACKASQEPSVTPSDPNPATVTISAVVTTTTTAAANITASAAPMTTIAANVTSTSTPVPEASQTLSANATATEGTATEGTIQPSILPMNMAAMASSSWSMQLVASVAALAFSAALAF</sequence>
<dbReference type="OrthoDB" id="3044029at2759"/>
<comment type="caution">
    <text evidence="3">The sequence shown here is derived from an EMBL/GenBank/DDBJ whole genome shotgun (WGS) entry which is preliminary data.</text>
</comment>
<proteinExistence type="predicted"/>
<dbReference type="EMBL" id="JAAAJA010000451">
    <property type="protein sequence ID" value="KAG0253582.1"/>
    <property type="molecule type" value="Genomic_DNA"/>
</dbReference>
<keyword evidence="2" id="KW-0732">Signal</keyword>
<feature type="compositionally biased region" description="Low complexity" evidence="1">
    <location>
        <begin position="252"/>
        <end position="263"/>
    </location>
</feature>
<organism evidence="3 4">
    <name type="scientific">Mortierella polycephala</name>
    <dbReference type="NCBI Taxonomy" id="41804"/>
    <lineage>
        <taxon>Eukaryota</taxon>
        <taxon>Fungi</taxon>
        <taxon>Fungi incertae sedis</taxon>
        <taxon>Mucoromycota</taxon>
        <taxon>Mortierellomycotina</taxon>
        <taxon>Mortierellomycetes</taxon>
        <taxon>Mortierellales</taxon>
        <taxon>Mortierellaceae</taxon>
        <taxon>Mortierella</taxon>
    </lineage>
</organism>
<feature type="signal peptide" evidence="2">
    <location>
        <begin position="1"/>
        <end position="19"/>
    </location>
</feature>
<dbReference type="Proteomes" id="UP000726737">
    <property type="component" value="Unassembled WGS sequence"/>
</dbReference>
<evidence type="ECO:0000256" key="2">
    <source>
        <dbReference type="SAM" id="SignalP"/>
    </source>
</evidence>
<gene>
    <name evidence="3" type="ORF">BG011_006301</name>
</gene>
<protein>
    <recommendedName>
        <fullName evidence="5">Secreted protein</fullName>
    </recommendedName>
</protein>
<feature type="compositionally biased region" description="Polar residues" evidence="1">
    <location>
        <begin position="239"/>
        <end position="251"/>
    </location>
</feature>
<reference evidence="3" key="1">
    <citation type="journal article" date="2020" name="Fungal Divers.">
        <title>Resolving the Mortierellaceae phylogeny through synthesis of multi-gene phylogenetics and phylogenomics.</title>
        <authorList>
            <person name="Vandepol N."/>
            <person name="Liber J."/>
            <person name="Desiro A."/>
            <person name="Na H."/>
            <person name="Kennedy M."/>
            <person name="Barry K."/>
            <person name="Grigoriev I.V."/>
            <person name="Miller A.N."/>
            <person name="O'Donnell K."/>
            <person name="Stajich J.E."/>
            <person name="Bonito G."/>
        </authorList>
    </citation>
    <scope>NUCLEOTIDE SEQUENCE</scope>
    <source>
        <strain evidence="3">KOD948</strain>
    </source>
</reference>
<name>A0A9P6TZS6_9FUNG</name>
<evidence type="ECO:0008006" key="5">
    <source>
        <dbReference type="Google" id="ProtNLM"/>
    </source>
</evidence>
<feature type="chain" id="PRO_5040185388" description="Secreted protein" evidence="2">
    <location>
        <begin position="20"/>
        <end position="300"/>
    </location>
</feature>
<keyword evidence="4" id="KW-1185">Reference proteome</keyword>
<evidence type="ECO:0000313" key="3">
    <source>
        <dbReference type="EMBL" id="KAG0253582.1"/>
    </source>
</evidence>
<evidence type="ECO:0000313" key="4">
    <source>
        <dbReference type="Proteomes" id="UP000726737"/>
    </source>
</evidence>
<evidence type="ECO:0000256" key="1">
    <source>
        <dbReference type="SAM" id="MobiDB-lite"/>
    </source>
</evidence>
<accession>A0A9P6TZS6</accession>